<feature type="domain" description="MAM" evidence="5">
    <location>
        <begin position="398"/>
        <end position="562"/>
    </location>
</feature>
<name>A0A8X6QIP3_NEPPI</name>
<protein>
    <submittedName>
        <fullName evidence="6">MAM and LDL-receptor class A domain-containing protein 1</fullName>
    </submittedName>
</protein>
<dbReference type="PANTHER" id="PTHR23282:SF101">
    <property type="entry name" value="MAM DOMAIN-CONTAINING PROTEIN"/>
    <property type="match status" value="1"/>
</dbReference>
<keyword evidence="3" id="KW-0812">Transmembrane</keyword>
<keyword evidence="7" id="KW-1185">Reference proteome</keyword>
<dbReference type="AlphaFoldDB" id="A0A8X6QIP3"/>
<keyword evidence="3" id="KW-1133">Transmembrane helix</keyword>
<accession>A0A8X6QIP3</accession>
<dbReference type="OrthoDB" id="412155at2759"/>
<keyword evidence="3" id="KW-0472">Membrane</keyword>
<dbReference type="SMART" id="SM00137">
    <property type="entry name" value="MAM"/>
    <property type="match status" value="3"/>
</dbReference>
<evidence type="ECO:0000313" key="6">
    <source>
        <dbReference type="EMBL" id="GFU16631.1"/>
    </source>
</evidence>
<feature type="transmembrane region" description="Helical" evidence="3">
    <location>
        <begin position="956"/>
        <end position="982"/>
    </location>
</feature>
<dbReference type="PROSITE" id="PS01186">
    <property type="entry name" value="EGF_2"/>
    <property type="match status" value="1"/>
</dbReference>
<gene>
    <name evidence="6" type="ORF">NPIL_584561</name>
</gene>
<organism evidence="6 7">
    <name type="scientific">Nephila pilipes</name>
    <name type="common">Giant wood spider</name>
    <name type="synonym">Nephila maculata</name>
    <dbReference type="NCBI Taxonomy" id="299642"/>
    <lineage>
        <taxon>Eukaryota</taxon>
        <taxon>Metazoa</taxon>
        <taxon>Ecdysozoa</taxon>
        <taxon>Arthropoda</taxon>
        <taxon>Chelicerata</taxon>
        <taxon>Arachnida</taxon>
        <taxon>Araneae</taxon>
        <taxon>Araneomorphae</taxon>
        <taxon>Entelegynae</taxon>
        <taxon>Araneoidea</taxon>
        <taxon>Nephilidae</taxon>
        <taxon>Nephila</taxon>
    </lineage>
</organism>
<feature type="domain" description="EGF-like" evidence="4">
    <location>
        <begin position="913"/>
        <end position="943"/>
    </location>
</feature>
<evidence type="ECO:0000259" key="5">
    <source>
        <dbReference type="PROSITE" id="PS50060"/>
    </source>
</evidence>
<dbReference type="InterPro" id="IPR051560">
    <property type="entry name" value="MAM_domain-containing"/>
</dbReference>
<dbReference type="PROSITE" id="PS50026">
    <property type="entry name" value="EGF_3"/>
    <property type="match status" value="2"/>
</dbReference>
<reference evidence="6" key="1">
    <citation type="submission" date="2020-08" db="EMBL/GenBank/DDBJ databases">
        <title>Multicomponent nature underlies the extraordinary mechanical properties of spider dragline silk.</title>
        <authorList>
            <person name="Kono N."/>
            <person name="Nakamura H."/>
            <person name="Mori M."/>
            <person name="Yoshida Y."/>
            <person name="Ohtoshi R."/>
            <person name="Malay A.D."/>
            <person name="Moran D.A.P."/>
            <person name="Tomita M."/>
            <person name="Numata K."/>
            <person name="Arakawa K."/>
        </authorList>
    </citation>
    <scope>NUCLEOTIDE SEQUENCE</scope>
</reference>
<feature type="domain" description="MAM" evidence="5">
    <location>
        <begin position="44"/>
        <end position="210"/>
    </location>
</feature>
<feature type="disulfide bond" evidence="2">
    <location>
        <begin position="856"/>
        <end position="865"/>
    </location>
</feature>
<dbReference type="CDD" id="cd06263">
    <property type="entry name" value="MAM"/>
    <property type="match status" value="3"/>
</dbReference>
<feature type="disulfide bond" evidence="2">
    <location>
        <begin position="933"/>
        <end position="942"/>
    </location>
</feature>
<dbReference type="Gene3D" id="2.10.25.10">
    <property type="entry name" value="Laminin"/>
    <property type="match status" value="2"/>
</dbReference>
<dbReference type="SMART" id="SM00181">
    <property type="entry name" value="EGF"/>
    <property type="match status" value="3"/>
</dbReference>
<evidence type="ECO:0000256" key="1">
    <source>
        <dbReference type="ARBA" id="ARBA00023157"/>
    </source>
</evidence>
<keyword evidence="2" id="KW-0245">EGF-like domain</keyword>
<feature type="domain" description="MAM" evidence="5">
    <location>
        <begin position="217"/>
        <end position="396"/>
    </location>
</feature>
<dbReference type="Pfam" id="PF00629">
    <property type="entry name" value="MAM"/>
    <property type="match status" value="3"/>
</dbReference>
<comment type="caution">
    <text evidence="2">Lacks conserved residue(s) required for the propagation of feature annotation.</text>
</comment>
<dbReference type="PROSITE" id="PS00022">
    <property type="entry name" value="EGF_1"/>
    <property type="match status" value="2"/>
</dbReference>
<evidence type="ECO:0000256" key="3">
    <source>
        <dbReference type="SAM" id="Phobius"/>
    </source>
</evidence>
<dbReference type="PANTHER" id="PTHR23282">
    <property type="entry name" value="APICAL ENDOSOMAL GLYCOPROTEIN PRECURSOR"/>
    <property type="match status" value="1"/>
</dbReference>
<dbReference type="Proteomes" id="UP000887013">
    <property type="component" value="Unassembled WGS sequence"/>
</dbReference>
<dbReference type="InterPro" id="IPR000998">
    <property type="entry name" value="MAM_dom"/>
</dbReference>
<dbReference type="InterPro" id="IPR013320">
    <property type="entry name" value="ConA-like_dom_sf"/>
</dbReference>
<proteinExistence type="predicted"/>
<dbReference type="GO" id="GO:0016020">
    <property type="term" value="C:membrane"/>
    <property type="evidence" value="ECO:0007669"/>
    <property type="project" value="InterPro"/>
</dbReference>
<feature type="domain" description="EGF-like" evidence="4">
    <location>
        <begin position="828"/>
        <end position="866"/>
    </location>
</feature>
<evidence type="ECO:0000313" key="7">
    <source>
        <dbReference type="Proteomes" id="UP000887013"/>
    </source>
</evidence>
<sequence length="988" mass="114155">MMSLKEKIRIIFLVISISVFYGANGLSFFKEFDENLLQSLGTNYRCDFEKGLCPFLTNSNKNKENWKISRGEFISTDYGPSLDHTLGTANGLYLFVNISSVKSSEVKLQTVVLKGSYCVRFFYYMYGAETQDLKVTVESVSNSHHTEEKFLHSNTQGDRWKEARFTVSETDAKKLNGYRLIFTATQKSTHRLGGAIALDDIELMSGGCTSKKGNSMELCTFDEHDCGYIADTEYTDKWVQKLHSNSSSNPSILPETDHTLGTEHGGFWYSAVEGGSSRVHRPTFLLSPVYKAPKNSLNCLQFFYYIDEGTPSWVWGKSENVYVEASISYPNSGTKIPTWLTTRANNATIQKQWRYAEVDVDITADYQFQFSALVDTYNEAIVAIDDVRLMTGRCPETGFCDFEEDMCSWKNCDKPYKWDRSSRSTKPNLETGPEFDNTLGTANGHFIVLSTRYIPKGSEAVFESEIFPPDEDELCLTFYYQMSGKYPGDLKVIRREGSLKNSTLWHMQGDQGSTWRKGMAIIHPSEEEYQILFQGITGEGLYTYNYMAIDDIRIRKGEMCKIIPPSAKPVEDYLSTTDEPFNYTYDFNTTYEPSNYTYDFNTTYEPSNFTNDFNITYWPSNYTYDFNTTYEPSNYTYDFNTTYEPSNYTYDFNTTYEPSNYTYDFNTTYEPSNYTYDFNTTYEPSNYTYDFNTTYEPSNYTYDFNTTYEPSNYTYDFNTTYDPSNYTYDFNRTYEPSNYTYDFSTTYDPSNYTYDLNTTYEPSNYTFDFRTTYEPSNFTYDFNTSYWPSNYTYDFNTTYEPTSTTYDRTDSTPEIRSSRGKFKSTTPKTASCLKDGDCLNGGVCKRMGRYEAFCDCPPYFGGDWCELDLCEKLHSKCQAMGAICKVVGLQAVCECPPETVYHPKMELCEDICDPWKCDHGTCEVVGRNYRCNCDKGYTGSRCDELTIQINRNFSSVWFIILAVINVCTFLLLIGMFCVICNVRRSMRR</sequence>
<dbReference type="SUPFAM" id="SSF49899">
    <property type="entry name" value="Concanavalin A-like lectins/glucanases"/>
    <property type="match status" value="3"/>
</dbReference>
<dbReference type="Gene3D" id="2.60.120.200">
    <property type="match status" value="3"/>
</dbReference>
<dbReference type="InterPro" id="IPR000742">
    <property type="entry name" value="EGF"/>
</dbReference>
<evidence type="ECO:0000259" key="4">
    <source>
        <dbReference type="PROSITE" id="PS50026"/>
    </source>
</evidence>
<comment type="caution">
    <text evidence="6">The sequence shown here is derived from an EMBL/GenBank/DDBJ whole genome shotgun (WGS) entry which is preliminary data.</text>
</comment>
<keyword evidence="1 2" id="KW-1015">Disulfide bond</keyword>
<evidence type="ECO:0000256" key="2">
    <source>
        <dbReference type="PROSITE-ProRule" id="PRU00076"/>
    </source>
</evidence>
<dbReference type="EMBL" id="BMAW01126407">
    <property type="protein sequence ID" value="GFU16631.1"/>
    <property type="molecule type" value="Genomic_DNA"/>
</dbReference>
<dbReference type="PROSITE" id="PS50060">
    <property type="entry name" value="MAM_2"/>
    <property type="match status" value="3"/>
</dbReference>
<dbReference type="SUPFAM" id="SSF57196">
    <property type="entry name" value="EGF/Laminin"/>
    <property type="match status" value="2"/>
</dbReference>
<dbReference type="CDD" id="cd00054">
    <property type="entry name" value="EGF_CA"/>
    <property type="match status" value="1"/>
</dbReference>